<gene>
    <name evidence="12" type="ORF">ACEWY4_025910</name>
</gene>
<reference evidence="12 13" key="1">
    <citation type="submission" date="2024-09" db="EMBL/GenBank/DDBJ databases">
        <title>A chromosome-level genome assembly of Gray's grenadier anchovy, Coilia grayii.</title>
        <authorList>
            <person name="Fu Z."/>
        </authorList>
    </citation>
    <scope>NUCLEOTIDE SEQUENCE [LARGE SCALE GENOMIC DNA]</scope>
    <source>
        <strain evidence="12">G4</strain>
        <tissue evidence="12">Muscle</tissue>
    </source>
</reference>
<evidence type="ECO:0000256" key="4">
    <source>
        <dbReference type="ARBA" id="ARBA00022490"/>
    </source>
</evidence>
<dbReference type="Proteomes" id="UP001591681">
    <property type="component" value="Unassembled WGS sequence"/>
</dbReference>
<dbReference type="AlphaFoldDB" id="A0ABD1IW50"/>
<evidence type="ECO:0000256" key="5">
    <source>
        <dbReference type="ARBA" id="ARBA00023054"/>
    </source>
</evidence>
<dbReference type="PANTHER" id="PTHR31838:SF1">
    <property type="entry name" value="CENTROSOMAL PROTEIN OF 55 KDA"/>
    <property type="match status" value="1"/>
</dbReference>
<keyword evidence="6" id="KW-0206">Cytoskeleton</keyword>
<dbReference type="GO" id="GO:0090543">
    <property type="term" value="C:Flemming body"/>
    <property type="evidence" value="ECO:0007669"/>
    <property type="project" value="UniProtKB-SubCell"/>
</dbReference>
<keyword evidence="5 9" id="KW-0175">Coiled coil</keyword>
<comment type="caution">
    <text evidence="12">The sequence shown here is derived from an EMBL/GenBank/DDBJ whole genome shotgun (WGS) entry which is preliminary data.</text>
</comment>
<feature type="region of interest" description="Disordered" evidence="10">
    <location>
        <begin position="204"/>
        <end position="298"/>
    </location>
</feature>
<feature type="coiled-coil region" evidence="9">
    <location>
        <begin position="79"/>
        <end position="149"/>
    </location>
</feature>
<feature type="compositionally biased region" description="Basic and acidic residues" evidence="10">
    <location>
        <begin position="231"/>
        <end position="298"/>
    </location>
</feature>
<comment type="function">
    <text evidence="7">Plays a role in mitotic exit and cytokinesis. Recruits PDCD6IP and TSG101 to midbody during cytokinesis. Required for successful completion of cytokinesis. Not required for microtubule nucleation. Plays a role in the development of the brain and kidney.</text>
</comment>
<evidence type="ECO:0000256" key="6">
    <source>
        <dbReference type="ARBA" id="ARBA00023212"/>
    </source>
</evidence>
<dbReference type="Pfam" id="PF12180">
    <property type="entry name" value="EABR"/>
    <property type="match status" value="1"/>
</dbReference>
<evidence type="ECO:0000259" key="11">
    <source>
        <dbReference type="Pfam" id="PF12180"/>
    </source>
</evidence>
<proteinExistence type="predicted"/>
<feature type="region of interest" description="Disordered" evidence="10">
    <location>
        <begin position="418"/>
        <end position="455"/>
    </location>
</feature>
<dbReference type="EMBL" id="JBHFQA010000023">
    <property type="protein sequence ID" value="KAL2078225.1"/>
    <property type="molecule type" value="Genomic_DNA"/>
</dbReference>
<evidence type="ECO:0000256" key="3">
    <source>
        <dbReference type="ARBA" id="ARBA00004626"/>
    </source>
</evidence>
<dbReference type="InterPro" id="IPR038926">
    <property type="entry name" value="CEP55"/>
</dbReference>
<keyword evidence="13" id="KW-1185">Reference proteome</keyword>
<evidence type="ECO:0000256" key="2">
    <source>
        <dbReference type="ARBA" id="ARBA00004476"/>
    </source>
</evidence>
<evidence type="ECO:0000256" key="8">
    <source>
        <dbReference type="ARBA" id="ARBA00069787"/>
    </source>
</evidence>
<evidence type="ECO:0000256" key="1">
    <source>
        <dbReference type="ARBA" id="ARBA00004114"/>
    </source>
</evidence>
<comment type="subcellular location">
    <subcellularLocation>
        <location evidence="3">Cleavage furrow</location>
    </subcellularLocation>
    <subcellularLocation>
        <location evidence="1">Cytoplasm</location>
        <location evidence="1">Cytoskeleton</location>
        <location evidence="1">Microtubule organizing center</location>
        <location evidence="1">Centrosome</location>
        <location evidence="1">Centriole</location>
    </subcellularLocation>
    <subcellularLocation>
        <location evidence="2">Midbody</location>
        <location evidence="2">Midbody ring</location>
    </subcellularLocation>
</comment>
<evidence type="ECO:0000256" key="7">
    <source>
        <dbReference type="ARBA" id="ARBA00055531"/>
    </source>
</evidence>
<evidence type="ECO:0000313" key="12">
    <source>
        <dbReference type="EMBL" id="KAL2078225.1"/>
    </source>
</evidence>
<evidence type="ECO:0000313" key="13">
    <source>
        <dbReference type="Proteomes" id="UP001591681"/>
    </source>
</evidence>
<feature type="domain" description="TSG101 and ALIX binding" evidence="11">
    <location>
        <begin position="164"/>
        <end position="197"/>
    </location>
</feature>
<sequence>MAARGAKDAIVNKLGFKSNGSKLEMELDKLRRENAHLKRNLDEMSRRHGHAKHSDSDKTKLLERIVSLETLREKNSQQLLAKDQEIASLRQQLRSAQGEVVASLHSQLDEKKKEAEQREKLFQSLTVETENLKNKLASVTERCQALEKRDPAAQVPPGDIAVIQDQLRDALEKNQHWLVYDQQREAYVQGLLARTQELEQQLGRANQANKEGDSEASKTSTSAQQEQQAKQLEEAQREVETLREKASRAERELEELRRRAGRVESEAQSERHRSERAGREAQDLRERASRAEKEAESLREKVARAEREAESLREKVVRAQEEARGMRGRYEEKRRELENTDALLEEERKRASELLLQVNLLQKSMLNQHEEQKRVAMLEQQVQLSARDFENEKLDRQELQQQLHRMLKELRKAREQISRLETAKQQSRFSEPTPYTRLERLTMDDPLPGPTSPSKVPNLLNDSFLECPKCHTTYPTSEHRELLNHIDYCLA</sequence>
<feature type="region of interest" description="Disordered" evidence="10">
    <location>
        <begin position="38"/>
        <end position="58"/>
    </location>
</feature>
<keyword evidence="4" id="KW-0963">Cytoplasm</keyword>
<dbReference type="InterPro" id="IPR022008">
    <property type="entry name" value="EABR"/>
</dbReference>
<evidence type="ECO:0000256" key="10">
    <source>
        <dbReference type="SAM" id="MobiDB-lite"/>
    </source>
</evidence>
<organism evidence="12 13">
    <name type="scientific">Coilia grayii</name>
    <name type="common">Gray's grenadier anchovy</name>
    <dbReference type="NCBI Taxonomy" id="363190"/>
    <lineage>
        <taxon>Eukaryota</taxon>
        <taxon>Metazoa</taxon>
        <taxon>Chordata</taxon>
        <taxon>Craniata</taxon>
        <taxon>Vertebrata</taxon>
        <taxon>Euteleostomi</taxon>
        <taxon>Actinopterygii</taxon>
        <taxon>Neopterygii</taxon>
        <taxon>Teleostei</taxon>
        <taxon>Clupei</taxon>
        <taxon>Clupeiformes</taxon>
        <taxon>Clupeoidei</taxon>
        <taxon>Engraulidae</taxon>
        <taxon>Coilinae</taxon>
        <taxon>Coilia</taxon>
    </lineage>
</organism>
<protein>
    <recommendedName>
        <fullName evidence="8">Centrosomal protein of 55 kDa</fullName>
    </recommendedName>
</protein>
<dbReference type="Gene3D" id="1.20.5.1180">
    <property type="entry name" value="Geminin coiled-coil domain"/>
    <property type="match status" value="1"/>
</dbReference>
<evidence type="ECO:0000256" key="9">
    <source>
        <dbReference type="SAM" id="Coils"/>
    </source>
</evidence>
<name>A0ABD1IW50_9TELE</name>
<dbReference type="GO" id="GO:0005814">
    <property type="term" value="C:centriole"/>
    <property type="evidence" value="ECO:0007669"/>
    <property type="project" value="UniProtKB-SubCell"/>
</dbReference>
<dbReference type="FunFam" id="1.20.5.1180:FF:000002">
    <property type="entry name" value="Centrosomal protein of 55 kDa"/>
    <property type="match status" value="1"/>
</dbReference>
<dbReference type="PANTHER" id="PTHR31838">
    <property type="entry name" value="CENTROSOMAL PROTEIN OF 55 KDA"/>
    <property type="match status" value="1"/>
</dbReference>
<accession>A0ABD1IW50</accession>
<dbReference type="GO" id="GO:0032154">
    <property type="term" value="C:cleavage furrow"/>
    <property type="evidence" value="ECO:0007669"/>
    <property type="project" value="UniProtKB-SubCell"/>
</dbReference>